<sequence>MKKRFLLAQAVALALFAGAPAALAADYEPTIIPADTGPVDEYKPVEIGTGWYIRGDIGYSISTSGGADPYRTYFGGAYGSHAWDMARIDSDWSASIGFGYRFNDWLRTDFTADRFTGNFTGKTSDPFSCAGPADPTTGCASNDSASFTAYSLMANAYVDLGTVVGITPYLGAGAGVTFMNWGDLTNSVYCVDGTATCASGAVTSVTHTGINSARFTWALMAGASYDVTENLKFDLGYRYRKVSAGGMFDFDSASQSAGATGAQGRDKGLSSHEIRVGLRYELW</sequence>
<reference evidence="4 5" key="1">
    <citation type="submission" date="2017-10" db="EMBL/GenBank/DDBJ databases">
        <title>Sedimentibacterium mangrovi gen. nov., sp. nov., a novel member of family Phyllobacteriacea isolated from mangrove sediment.</title>
        <authorList>
            <person name="Liao H."/>
            <person name="Tian Y."/>
        </authorList>
    </citation>
    <scope>NUCLEOTIDE SEQUENCE [LARGE SCALE GENOMIC DNA]</scope>
    <source>
        <strain evidence="4 5">X9-2-2</strain>
    </source>
</reference>
<dbReference type="Gene3D" id="2.40.160.20">
    <property type="match status" value="1"/>
</dbReference>
<dbReference type="RefSeq" id="WP_099307412.1">
    <property type="nucleotide sequence ID" value="NZ_PDVP01000010.1"/>
</dbReference>
<protein>
    <submittedName>
        <fullName evidence="4">Heat resistant agglutinin 1 protein</fullName>
    </submittedName>
</protein>
<feature type="chain" id="PRO_5013625833" evidence="2">
    <location>
        <begin position="25"/>
        <end position="283"/>
    </location>
</feature>
<dbReference type="AlphaFoldDB" id="A0A2G1QKU2"/>
<proteinExistence type="predicted"/>
<dbReference type="OrthoDB" id="5643626at2"/>
<keyword evidence="1 2" id="KW-0732">Signal</keyword>
<dbReference type="Proteomes" id="UP000221168">
    <property type="component" value="Unassembled WGS sequence"/>
</dbReference>
<organism evidence="4 5">
    <name type="scientific">Zhengella mangrovi</name>
    <dbReference type="NCBI Taxonomy" id="1982044"/>
    <lineage>
        <taxon>Bacteria</taxon>
        <taxon>Pseudomonadati</taxon>
        <taxon>Pseudomonadota</taxon>
        <taxon>Alphaproteobacteria</taxon>
        <taxon>Hyphomicrobiales</taxon>
        <taxon>Notoacmeibacteraceae</taxon>
        <taxon>Zhengella</taxon>
    </lineage>
</organism>
<evidence type="ECO:0000259" key="3">
    <source>
        <dbReference type="Pfam" id="PF13505"/>
    </source>
</evidence>
<accession>A0A2G1QKU2</accession>
<comment type="caution">
    <text evidence="4">The sequence shown here is derived from an EMBL/GenBank/DDBJ whole genome shotgun (WGS) entry which is preliminary data.</text>
</comment>
<dbReference type="Pfam" id="PF13505">
    <property type="entry name" value="OMP_b-brl"/>
    <property type="match status" value="1"/>
</dbReference>
<evidence type="ECO:0000256" key="2">
    <source>
        <dbReference type="SAM" id="SignalP"/>
    </source>
</evidence>
<keyword evidence="5" id="KW-1185">Reference proteome</keyword>
<dbReference type="SUPFAM" id="SSF56925">
    <property type="entry name" value="OMPA-like"/>
    <property type="match status" value="1"/>
</dbReference>
<dbReference type="InterPro" id="IPR011250">
    <property type="entry name" value="OMP/PagP_B-barrel"/>
</dbReference>
<feature type="domain" description="Outer membrane protein beta-barrel" evidence="3">
    <location>
        <begin position="49"/>
        <end position="280"/>
    </location>
</feature>
<evidence type="ECO:0000313" key="4">
    <source>
        <dbReference type="EMBL" id="PHP66147.1"/>
    </source>
</evidence>
<evidence type="ECO:0000256" key="1">
    <source>
        <dbReference type="ARBA" id="ARBA00022729"/>
    </source>
</evidence>
<evidence type="ECO:0000313" key="5">
    <source>
        <dbReference type="Proteomes" id="UP000221168"/>
    </source>
</evidence>
<feature type="signal peptide" evidence="2">
    <location>
        <begin position="1"/>
        <end position="24"/>
    </location>
</feature>
<dbReference type="EMBL" id="PDVP01000010">
    <property type="protein sequence ID" value="PHP66147.1"/>
    <property type="molecule type" value="Genomic_DNA"/>
</dbReference>
<gene>
    <name evidence="4" type="ORF">CSC94_16255</name>
</gene>
<name>A0A2G1QKU2_9HYPH</name>
<dbReference type="InterPro" id="IPR027385">
    <property type="entry name" value="Beta-barrel_OMP"/>
</dbReference>